<dbReference type="Proteomes" id="UP001305498">
    <property type="component" value="Chromosome"/>
</dbReference>
<gene>
    <name evidence="1" type="ORF">N8K70_06390</name>
</gene>
<keyword evidence="2" id="KW-1185">Reference proteome</keyword>
<dbReference type="Pfam" id="PF14100">
    <property type="entry name" value="DUF6807"/>
    <property type="match status" value="1"/>
</dbReference>
<dbReference type="EMBL" id="CP118157">
    <property type="protein sequence ID" value="WOF24295.1"/>
    <property type="molecule type" value="Genomic_DNA"/>
</dbReference>
<dbReference type="InterPro" id="IPR029475">
    <property type="entry name" value="DUF6807"/>
</dbReference>
<name>A0AA97FJN3_9MICO</name>
<protein>
    <submittedName>
        <fullName evidence="1">PmoA family protein</fullName>
    </submittedName>
</protein>
<evidence type="ECO:0000313" key="2">
    <source>
        <dbReference type="Proteomes" id="UP001305498"/>
    </source>
</evidence>
<accession>A0AA97FJN3</accession>
<evidence type="ECO:0000313" key="1">
    <source>
        <dbReference type="EMBL" id="WOF24295.1"/>
    </source>
</evidence>
<dbReference type="RefSeq" id="WP_317140766.1">
    <property type="nucleotide sequence ID" value="NZ_CP118157.1"/>
</dbReference>
<reference evidence="1 2" key="1">
    <citation type="submission" date="2023-02" db="EMBL/GenBank/DDBJ databases">
        <title>Microbacterium betulae sp. nov., isolated from birch wood.</title>
        <authorList>
            <person name="Pasciak M."/>
            <person name="Pawlik K.J."/>
            <person name="Martynowski D."/>
            <person name="Laczmanski L."/>
            <person name="Ciekot J."/>
            <person name="Szponar B."/>
            <person name="Wojcik-Fatla A."/>
            <person name="Mackiewicz B."/>
            <person name="Farian E."/>
            <person name="Cholewa G."/>
            <person name="Cholewa A."/>
            <person name="Dutkiewicz J."/>
        </authorList>
    </citation>
    <scope>NUCLEOTIDE SEQUENCE [LARGE SCALE GENOMIC DNA]</scope>
    <source>
        <strain evidence="1 2">AB</strain>
    </source>
</reference>
<dbReference type="AlphaFoldDB" id="A0AA97FJN3"/>
<dbReference type="KEGG" id="mbet:N8K70_06390"/>
<proteinExistence type="predicted"/>
<organism evidence="1 2">
    <name type="scientific">Microbacterium betulae</name>
    <dbReference type="NCBI Taxonomy" id="2981139"/>
    <lineage>
        <taxon>Bacteria</taxon>
        <taxon>Bacillati</taxon>
        <taxon>Actinomycetota</taxon>
        <taxon>Actinomycetes</taxon>
        <taxon>Micrococcales</taxon>
        <taxon>Microbacteriaceae</taxon>
        <taxon>Microbacterium</taxon>
    </lineage>
</organism>
<sequence>MGDFALSAEASALVVRAAGIDVARYVFADDAPAFEGPKPYLHPVRSLSGAPLTGFRPWDHRWHRGLQVTLTDVSGQNFWGGDTYVHGRGYLPLDNVGRIRHDRFTTTSDGEEAVVEEELTWITRAGEAWLGERRALRFHTLDEERGLWALDVVTTLRGTGDRELVLGSPTTNGREDAGYSGVFLRLPRSFSGGTVTVPEAAGAVARTGAAADAVMGAEAPWLAFAGLHDEVDGGGTVLAFAGRSSGHPAVRWFVRSEPIPVLAPSPTFAETIALRPGDELSLAHRFVFLDRVRETDELVALADELAPC</sequence>